<evidence type="ECO:0000313" key="6">
    <source>
        <dbReference type="EMBL" id="MFD1735032.1"/>
    </source>
</evidence>
<dbReference type="SMART" id="SM00422">
    <property type="entry name" value="HTH_MERR"/>
    <property type="match status" value="1"/>
</dbReference>
<evidence type="ECO:0000256" key="3">
    <source>
        <dbReference type="ARBA" id="ARBA00023125"/>
    </source>
</evidence>
<keyword evidence="7" id="KW-1185">Reference proteome</keyword>
<dbReference type="InterPro" id="IPR009061">
    <property type="entry name" value="DNA-bd_dom_put_sf"/>
</dbReference>
<dbReference type="InterPro" id="IPR000551">
    <property type="entry name" value="MerR-type_HTH_dom"/>
</dbReference>
<keyword evidence="2" id="KW-0805">Transcription regulation</keyword>
<proteinExistence type="predicted"/>
<evidence type="ECO:0000256" key="1">
    <source>
        <dbReference type="ARBA" id="ARBA00022491"/>
    </source>
</evidence>
<evidence type="ECO:0000313" key="7">
    <source>
        <dbReference type="Proteomes" id="UP001597214"/>
    </source>
</evidence>
<dbReference type="Gene3D" id="1.10.1660.10">
    <property type="match status" value="1"/>
</dbReference>
<gene>
    <name evidence="6" type="ORF">ACFSCX_00500</name>
</gene>
<keyword evidence="1" id="KW-0678">Repressor</keyword>
<dbReference type="SUPFAM" id="SSF46955">
    <property type="entry name" value="Putative DNA-binding domain"/>
    <property type="match status" value="1"/>
</dbReference>
<evidence type="ECO:0000256" key="4">
    <source>
        <dbReference type="ARBA" id="ARBA00023163"/>
    </source>
</evidence>
<dbReference type="Gene3D" id="3.20.80.10">
    <property type="entry name" value="Regulatory factor, effector binding domain"/>
    <property type="match status" value="1"/>
</dbReference>
<dbReference type="InterPro" id="IPR011256">
    <property type="entry name" value="Reg_factor_effector_dom_sf"/>
</dbReference>
<evidence type="ECO:0000259" key="5">
    <source>
        <dbReference type="PROSITE" id="PS50937"/>
    </source>
</evidence>
<dbReference type="InterPro" id="IPR047057">
    <property type="entry name" value="MerR_fam"/>
</dbReference>
<accession>A0ABW4LIF5</accession>
<name>A0ABW4LIF5_9BACI</name>
<dbReference type="RefSeq" id="WP_377926117.1">
    <property type="nucleotide sequence ID" value="NZ_JBHUEM010000001.1"/>
</dbReference>
<evidence type="ECO:0000256" key="2">
    <source>
        <dbReference type="ARBA" id="ARBA00023015"/>
    </source>
</evidence>
<protein>
    <submittedName>
        <fullName evidence="6">MerR family transcriptional regulator</fullName>
    </submittedName>
</protein>
<dbReference type="PROSITE" id="PS50937">
    <property type="entry name" value="HTH_MERR_2"/>
    <property type="match status" value="1"/>
</dbReference>
<feature type="domain" description="HTH merR-type" evidence="5">
    <location>
        <begin position="1"/>
        <end position="73"/>
    </location>
</feature>
<dbReference type="SUPFAM" id="SSF55136">
    <property type="entry name" value="Probable bacterial effector-binding domain"/>
    <property type="match status" value="1"/>
</dbReference>
<dbReference type="PANTHER" id="PTHR30204:SF69">
    <property type="entry name" value="MERR-FAMILY TRANSCRIPTIONAL REGULATOR"/>
    <property type="match status" value="1"/>
</dbReference>
<dbReference type="Proteomes" id="UP001597214">
    <property type="component" value="Unassembled WGS sequence"/>
</dbReference>
<keyword evidence="4" id="KW-0804">Transcription</keyword>
<dbReference type="Pfam" id="PF13411">
    <property type="entry name" value="MerR_1"/>
    <property type="match status" value="1"/>
</dbReference>
<dbReference type="EMBL" id="JBHUEM010000001">
    <property type="protein sequence ID" value="MFD1735032.1"/>
    <property type="molecule type" value="Genomic_DNA"/>
</dbReference>
<reference evidence="7" key="1">
    <citation type="journal article" date="2019" name="Int. J. Syst. Evol. Microbiol.">
        <title>The Global Catalogue of Microorganisms (GCM) 10K type strain sequencing project: providing services to taxonomists for standard genome sequencing and annotation.</title>
        <authorList>
            <consortium name="The Broad Institute Genomics Platform"/>
            <consortium name="The Broad Institute Genome Sequencing Center for Infectious Disease"/>
            <person name="Wu L."/>
            <person name="Ma J."/>
        </authorList>
    </citation>
    <scope>NUCLEOTIDE SEQUENCE [LARGE SCALE GENOMIC DNA]</scope>
    <source>
        <strain evidence="7">CCUG 49339</strain>
    </source>
</reference>
<dbReference type="PANTHER" id="PTHR30204">
    <property type="entry name" value="REDOX-CYCLING DRUG-SENSING TRANSCRIPTIONAL ACTIVATOR SOXR"/>
    <property type="match status" value="1"/>
</dbReference>
<sequence length="258" mass="30056">MTTFMTIKAFSEKTGISKSALRYYESKKLLELKERNSSGYRVYTDDQIEIAKLISSLRIAGIPVNDIQSYLSSDEAIKRQLMESWIKKLKKKKHLLDVSLHYLERENRIENIYLTEKSKEKIVWFSAESEVGKFQKQFEQKGKLLENMNIPIKNCYLKYVSGVNPITAHIGFGIPFEIEINGKTNIHKVEIMDACVCISMSYKEPISNIHNGYKTLMKYAADHQWLPASSILEWYHGENFSELDLLMPVIQMEKRREL</sequence>
<keyword evidence="3" id="KW-0238">DNA-binding</keyword>
<comment type="caution">
    <text evidence="6">The sequence shown here is derived from an EMBL/GenBank/DDBJ whole genome shotgun (WGS) entry which is preliminary data.</text>
</comment>
<organism evidence="6 7">
    <name type="scientific">Bacillus salitolerans</name>
    <dbReference type="NCBI Taxonomy" id="1437434"/>
    <lineage>
        <taxon>Bacteria</taxon>
        <taxon>Bacillati</taxon>
        <taxon>Bacillota</taxon>
        <taxon>Bacilli</taxon>
        <taxon>Bacillales</taxon>
        <taxon>Bacillaceae</taxon>
        <taxon>Bacillus</taxon>
    </lineage>
</organism>